<accession>A0AAV4JFT2</accession>
<dbReference type="AlphaFoldDB" id="A0AAV4JFT2"/>
<evidence type="ECO:0000313" key="2">
    <source>
        <dbReference type="EMBL" id="GFS21647.1"/>
    </source>
</evidence>
<sequence length="97" mass="10255">MESTPSIPSGRGSTTIGSATERHSGHPVSYVGADGERRTVNSLSSQDVAYRVAPSAVPPPDVVRGHSTRPLGERSVSHAVPHMEFEPLDSIKIEGSH</sequence>
<dbReference type="Proteomes" id="UP000762676">
    <property type="component" value="Unassembled WGS sequence"/>
</dbReference>
<proteinExistence type="predicted"/>
<feature type="region of interest" description="Disordered" evidence="1">
    <location>
        <begin position="1"/>
        <end position="78"/>
    </location>
</feature>
<reference evidence="2 3" key="1">
    <citation type="journal article" date="2021" name="Elife">
        <title>Chloroplast acquisition without the gene transfer in kleptoplastic sea slugs, Plakobranchus ocellatus.</title>
        <authorList>
            <person name="Maeda T."/>
            <person name="Takahashi S."/>
            <person name="Yoshida T."/>
            <person name="Shimamura S."/>
            <person name="Takaki Y."/>
            <person name="Nagai Y."/>
            <person name="Toyoda A."/>
            <person name="Suzuki Y."/>
            <person name="Arimoto A."/>
            <person name="Ishii H."/>
            <person name="Satoh N."/>
            <person name="Nishiyama T."/>
            <person name="Hasebe M."/>
            <person name="Maruyama T."/>
            <person name="Minagawa J."/>
            <person name="Obokata J."/>
            <person name="Shigenobu S."/>
        </authorList>
    </citation>
    <scope>NUCLEOTIDE SEQUENCE [LARGE SCALE GENOMIC DNA]</scope>
</reference>
<protein>
    <submittedName>
        <fullName evidence="2">Uncharacterized protein</fullName>
    </submittedName>
</protein>
<name>A0AAV4JFT2_9GAST</name>
<evidence type="ECO:0000256" key="1">
    <source>
        <dbReference type="SAM" id="MobiDB-lite"/>
    </source>
</evidence>
<feature type="compositionally biased region" description="Polar residues" evidence="1">
    <location>
        <begin position="1"/>
        <end position="18"/>
    </location>
</feature>
<dbReference type="EMBL" id="BMAT01013867">
    <property type="protein sequence ID" value="GFS21647.1"/>
    <property type="molecule type" value="Genomic_DNA"/>
</dbReference>
<comment type="caution">
    <text evidence="2">The sequence shown here is derived from an EMBL/GenBank/DDBJ whole genome shotgun (WGS) entry which is preliminary data.</text>
</comment>
<keyword evidence="3" id="KW-1185">Reference proteome</keyword>
<gene>
    <name evidence="2" type="ORF">ElyMa_006929800</name>
</gene>
<organism evidence="2 3">
    <name type="scientific">Elysia marginata</name>
    <dbReference type="NCBI Taxonomy" id="1093978"/>
    <lineage>
        <taxon>Eukaryota</taxon>
        <taxon>Metazoa</taxon>
        <taxon>Spiralia</taxon>
        <taxon>Lophotrochozoa</taxon>
        <taxon>Mollusca</taxon>
        <taxon>Gastropoda</taxon>
        <taxon>Heterobranchia</taxon>
        <taxon>Euthyneura</taxon>
        <taxon>Panpulmonata</taxon>
        <taxon>Sacoglossa</taxon>
        <taxon>Placobranchoidea</taxon>
        <taxon>Plakobranchidae</taxon>
        <taxon>Elysia</taxon>
    </lineage>
</organism>
<feature type="non-terminal residue" evidence="2">
    <location>
        <position position="97"/>
    </location>
</feature>
<evidence type="ECO:0000313" key="3">
    <source>
        <dbReference type="Proteomes" id="UP000762676"/>
    </source>
</evidence>